<keyword evidence="4" id="KW-0812">Transmembrane</keyword>
<comment type="similarity">
    <text evidence="2">Belongs to the methyl-accepting chemotaxis (MCP) protein family.</text>
</comment>
<keyword evidence="1 3" id="KW-0807">Transducer</keyword>
<keyword evidence="4" id="KW-0472">Membrane</keyword>
<evidence type="ECO:0000256" key="2">
    <source>
        <dbReference type="ARBA" id="ARBA00029447"/>
    </source>
</evidence>
<evidence type="ECO:0000313" key="7">
    <source>
        <dbReference type="EMBL" id="GFO63010.1"/>
    </source>
</evidence>
<dbReference type="SMART" id="SM00283">
    <property type="entry name" value="MA"/>
    <property type="match status" value="1"/>
</dbReference>
<dbReference type="InterPro" id="IPR003660">
    <property type="entry name" value="HAMP_dom"/>
</dbReference>
<dbReference type="GO" id="GO:0016020">
    <property type="term" value="C:membrane"/>
    <property type="evidence" value="ECO:0007669"/>
    <property type="project" value="InterPro"/>
</dbReference>
<organism evidence="7 8">
    <name type="scientific">Geomonas paludis</name>
    <dbReference type="NCBI Taxonomy" id="2740185"/>
    <lineage>
        <taxon>Bacteria</taxon>
        <taxon>Pseudomonadati</taxon>
        <taxon>Thermodesulfobacteriota</taxon>
        <taxon>Desulfuromonadia</taxon>
        <taxon>Geobacterales</taxon>
        <taxon>Geobacteraceae</taxon>
        <taxon>Geomonas</taxon>
    </lineage>
</organism>
<gene>
    <name evidence="7" type="primary">mcp44H</name>
    <name evidence="7" type="ORF">GMPD_09290</name>
</gene>
<dbReference type="PROSITE" id="PS50885">
    <property type="entry name" value="HAMP"/>
    <property type="match status" value="1"/>
</dbReference>
<reference evidence="8" key="1">
    <citation type="submission" date="2020-06" db="EMBL/GenBank/DDBJ databases">
        <title>Draft genomic sequecing of Geomonas sp. Red736.</title>
        <authorList>
            <person name="Itoh H."/>
            <person name="Xu Z.X."/>
            <person name="Ushijima N."/>
            <person name="Masuda Y."/>
            <person name="Shiratori Y."/>
            <person name="Senoo K."/>
        </authorList>
    </citation>
    <scope>NUCLEOTIDE SEQUENCE [LARGE SCALE GENOMIC DNA]</scope>
    <source>
        <strain evidence="8">Red736</strain>
    </source>
</reference>
<dbReference type="EMBL" id="BLXY01000001">
    <property type="protein sequence ID" value="GFO63010.1"/>
    <property type="molecule type" value="Genomic_DNA"/>
</dbReference>
<dbReference type="Pfam" id="PF00015">
    <property type="entry name" value="MCPsignal"/>
    <property type="match status" value="1"/>
</dbReference>
<evidence type="ECO:0000259" key="6">
    <source>
        <dbReference type="PROSITE" id="PS50885"/>
    </source>
</evidence>
<feature type="transmembrane region" description="Helical" evidence="4">
    <location>
        <begin position="43"/>
        <end position="61"/>
    </location>
</feature>
<feature type="domain" description="HAMP" evidence="6">
    <location>
        <begin position="62"/>
        <end position="117"/>
    </location>
</feature>
<dbReference type="PANTHER" id="PTHR32089:SF114">
    <property type="entry name" value="METHYL-ACCEPTING CHEMOTAXIS PROTEIN MCPB"/>
    <property type="match status" value="1"/>
</dbReference>
<protein>
    <submittedName>
        <fullName evidence="7">Methyl-accepting chemotaxis protein</fullName>
    </submittedName>
</protein>
<dbReference type="PROSITE" id="PS50111">
    <property type="entry name" value="CHEMOTAXIS_TRANSDUC_2"/>
    <property type="match status" value="1"/>
</dbReference>
<evidence type="ECO:0000259" key="5">
    <source>
        <dbReference type="PROSITE" id="PS50111"/>
    </source>
</evidence>
<dbReference type="Gene3D" id="1.10.287.950">
    <property type="entry name" value="Methyl-accepting chemotaxis protein"/>
    <property type="match status" value="1"/>
</dbReference>
<comment type="caution">
    <text evidence="7">The sequence shown here is derived from an EMBL/GenBank/DDBJ whole genome shotgun (WGS) entry which is preliminary data.</text>
</comment>
<evidence type="ECO:0000256" key="1">
    <source>
        <dbReference type="ARBA" id="ARBA00023224"/>
    </source>
</evidence>
<accession>A0A6V8MSF1</accession>
<proteinExistence type="inferred from homology"/>
<feature type="transmembrane region" description="Helical" evidence="4">
    <location>
        <begin position="12"/>
        <end position="31"/>
    </location>
</feature>
<dbReference type="GO" id="GO:0007165">
    <property type="term" value="P:signal transduction"/>
    <property type="evidence" value="ECO:0007669"/>
    <property type="project" value="UniProtKB-KW"/>
</dbReference>
<name>A0A6V8MSF1_9BACT</name>
<dbReference type="Proteomes" id="UP000568888">
    <property type="component" value="Unassembled WGS sequence"/>
</dbReference>
<sequence length="432" mass="46730">MSRPIYIQIGYKFILGFLTVVAAVVFVPTWIGRVGLPPELTNALSYVAALSVGLLLGAFFSKSFTRNITLLRGATEAISQGDLSSNLDFPATRFPDETHSMALSINTMQENLRTLVRQIRHTSEQVSESSRTLSSSALEINASTEEVAQAIESISGGAENQAEMLSKSAKVIHEMAISVDLVARRAKETAKAARETSLTAQKGGELATDSVERLKSFFDSVELISMQFMDLNGKLQQVGKIADFIVEMSRQTNLLALNASIEAARAGEYGKGFGVVAEEVRKLADGSAKSATEIVELIDLVKVESRRVQETITDSSRGIIVGKKNLDTTADAFKEILATVVETERKANSIADLSQMQTTGAAKMVSMVDEIAKVAEDNAASTEEVSAATEEQHSAMQEMVYQTQELAQLADELLRSVERFQVGPEPAPEPEA</sequence>
<feature type="domain" description="Methyl-accepting transducer" evidence="5">
    <location>
        <begin position="136"/>
        <end position="393"/>
    </location>
</feature>
<dbReference type="CDD" id="cd06225">
    <property type="entry name" value="HAMP"/>
    <property type="match status" value="1"/>
</dbReference>
<dbReference type="SUPFAM" id="SSF58104">
    <property type="entry name" value="Methyl-accepting chemotaxis protein (MCP) signaling domain"/>
    <property type="match status" value="1"/>
</dbReference>
<keyword evidence="4" id="KW-1133">Transmembrane helix</keyword>
<dbReference type="PANTHER" id="PTHR32089">
    <property type="entry name" value="METHYL-ACCEPTING CHEMOTAXIS PROTEIN MCPB"/>
    <property type="match status" value="1"/>
</dbReference>
<evidence type="ECO:0000313" key="8">
    <source>
        <dbReference type="Proteomes" id="UP000568888"/>
    </source>
</evidence>
<dbReference type="InterPro" id="IPR004089">
    <property type="entry name" value="MCPsignal_dom"/>
</dbReference>
<evidence type="ECO:0000256" key="3">
    <source>
        <dbReference type="PROSITE-ProRule" id="PRU00284"/>
    </source>
</evidence>
<dbReference type="AlphaFoldDB" id="A0A6V8MSF1"/>
<dbReference type="Pfam" id="PF00672">
    <property type="entry name" value="HAMP"/>
    <property type="match status" value="1"/>
</dbReference>
<evidence type="ECO:0000256" key="4">
    <source>
        <dbReference type="SAM" id="Phobius"/>
    </source>
</evidence>
<dbReference type="SMART" id="SM00304">
    <property type="entry name" value="HAMP"/>
    <property type="match status" value="1"/>
</dbReference>